<comment type="caution">
    <text evidence="3">The sequence shown here is derived from an EMBL/GenBank/DDBJ whole genome shotgun (WGS) entry which is preliminary data.</text>
</comment>
<evidence type="ECO:0000256" key="2">
    <source>
        <dbReference type="SAM" id="Phobius"/>
    </source>
</evidence>
<name>A0ABS8PCM2_9PSEU</name>
<feature type="transmembrane region" description="Helical" evidence="2">
    <location>
        <begin position="90"/>
        <end position="110"/>
    </location>
</feature>
<sequence>MSLPSPGDPATGHDRSGRSIPGPGMRYAAAKVPEVTVWFWVAKLLTTGMGETTWDWAALALGPVPAIGLSGLGFVVAIGLQLRAPAYRAWTYWFAVLMVSVFGTTCADAVHVVLGVPYAVSTVVFLIAVLAAFGLWYRVEGTLSMHSIDTRRRELFYWSAVILTFALGTALGDLTATTLGIGYAGSILLFGVLFVLPFVARWATAANAVALFWTAYVMTRPFGASVADWVGVPAARGGVGIGTGLVSLVALLAIVAVVVGLEVGDRRRAVAVS</sequence>
<keyword evidence="4" id="KW-1185">Reference proteome</keyword>
<dbReference type="Proteomes" id="UP001199469">
    <property type="component" value="Unassembled WGS sequence"/>
</dbReference>
<evidence type="ECO:0000313" key="3">
    <source>
        <dbReference type="EMBL" id="MCD2195245.1"/>
    </source>
</evidence>
<feature type="transmembrane region" description="Helical" evidence="2">
    <location>
        <begin position="56"/>
        <end position="78"/>
    </location>
</feature>
<keyword evidence="2" id="KW-0812">Transmembrane</keyword>
<keyword evidence="2" id="KW-1133">Transmembrane helix</keyword>
<organism evidence="3 4">
    <name type="scientific">Actinomycetospora endophytica</name>
    <dbReference type="NCBI Taxonomy" id="2291215"/>
    <lineage>
        <taxon>Bacteria</taxon>
        <taxon>Bacillati</taxon>
        <taxon>Actinomycetota</taxon>
        <taxon>Actinomycetes</taxon>
        <taxon>Pseudonocardiales</taxon>
        <taxon>Pseudonocardiaceae</taxon>
        <taxon>Actinomycetospora</taxon>
    </lineage>
</organism>
<keyword evidence="2" id="KW-0472">Membrane</keyword>
<reference evidence="3 4" key="1">
    <citation type="submission" date="2021-11" db="EMBL/GenBank/DDBJ databases">
        <title>Draft genome sequence of Actinomycetospora sp. SF1 isolated from the rhizosphere soil.</title>
        <authorList>
            <person name="Duangmal K."/>
            <person name="Chantavorakit T."/>
        </authorList>
    </citation>
    <scope>NUCLEOTIDE SEQUENCE [LARGE SCALE GENOMIC DNA]</scope>
    <source>
        <strain evidence="3 4">TBRC 5722</strain>
    </source>
</reference>
<feature type="region of interest" description="Disordered" evidence="1">
    <location>
        <begin position="1"/>
        <end position="22"/>
    </location>
</feature>
<evidence type="ECO:0008006" key="5">
    <source>
        <dbReference type="Google" id="ProtNLM"/>
    </source>
</evidence>
<dbReference type="EMBL" id="JAJNDB010000003">
    <property type="protein sequence ID" value="MCD2195245.1"/>
    <property type="molecule type" value="Genomic_DNA"/>
</dbReference>
<feature type="transmembrane region" description="Helical" evidence="2">
    <location>
        <begin position="180"/>
        <end position="199"/>
    </location>
</feature>
<dbReference type="InterPro" id="IPR007136">
    <property type="entry name" value="DUF347"/>
</dbReference>
<feature type="transmembrane region" description="Helical" evidence="2">
    <location>
        <begin position="155"/>
        <end position="174"/>
    </location>
</feature>
<feature type="transmembrane region" description="Helical" evidence="2">
    <location>
        <begin position="206"/>
        <end position="227"/>
    </location>
</feature>
<feature type="transmembrane region" description="Helical" evidence="2">
    <location>
        <begin position="239"/>
        <end position="261"/>
    </location>
</feature>
<gene>
    <name evidence="3" type="ORF">LQ327_17900</name>
</gene>
<dbReference type="RefSeq" id="WP_230736094.1">
    <property type="nucleotide sequence ID" value="NZ_JAJNDB010000003.1"/>
</dbReference>
<proteinExistence type="predicted"/>
<feature type="transmembrane region" description="Helical" evidence="2">
    <location>
        <begin position="116"/>
        <end position="135"/>
    </location>
</feature>
<accession>A0ABS8PCM2</accession>
<evidence type="ECO:0000256" key="1">
    <source>
        <dbReference type="SAM" id="MobiDB-lite"/>
    </source>
</evidence>
<dbReference type="Pfam" id="PF03988">
    <property type="entry name" value="DUF347"/>
    <property type="match status" value="3"/>
</dbReference>
<protein>
    <recommendedName>
        <fullName evidence="5">Membrane-anchored protein</fullName>
    </recommendedName>
</protein>
<evidence type="ECO:0000313" key="4">
    <source>
        <dbReference type="Proteomes" id="UP001199469"/>
    </source>
</evidence>